<comment type="caution">
    <text evidence="6">The sequence shown here is derived from an EMBL/GenBank/DDBJ whole genome shotgun (WGS) entry which is preliminary data.</text>
</comment>
<evidence type="ECO:0000256" key="1">
    <source>
        <dbReference type="ARBA" id="ARBA00004308"/>
    </source>
</evidence>
<feature type="region of interest" description="Disordered" evidence="4">
    <location>
        <begin position="93"/>
        <end position="173"/>
    </location>
</feature>
<evidence type="ECO:0000259" key="5">
    <source>
        <dbReference type="Pfam" id="PF11916"/>
    </source>
</evidence>
<evidence type="ECO:0000256" key="3">
    <source>
        <dbReference type="ARBA" id="ARBA00023136"/>
    </source>
</evidence>
<evidence type="ECO:0000256" key="2">
    <source>
        <dbReference type="ARBA" id="ARBA00022737"/>
    </source>
</evidence>
<evidence type="ECO:0000256" key="4">
    <source>
        <dbReference type="SAM" id="MobiDB-lite"/>
    </source>
</evidence>
<feature type="domain" description="Vacuolar protein 14 C-terminal Fig4-binding" evidence="5">
    <location>
        <begin position="6"/>
        <end position="47"/>
    </location>
</feature>
<dbReference type="Proteomes" id="UP001055115">
    <property type="component" value="Unassembled WGS sequence"/>
</dbReference>
<comment type="subcellular location">
    <subcellularLocation>
        <location evidence="1">Endomembrane system</location>
    </subcellularLocation>
</comment>
<reference evidence="6 7" key="1">
    <citation type="submission" date="2022-03" db="EMBL/GenBank/DDBJ databases">
        <title>Genome data of Colletotrichum spp.</title>
        <authorList>
            <person name="Utami Y.D."/>
            <person name="Hiruma K."/>
        </authorList>
    </citation>
    <scope>NUCLEOTIDE SEQUENCE [LARGE SCALE GENOMIC DNA]</scope>
    <source>
        <strain evidence="6 7">MAFF 239500</strain>
    </source>
</reference>
<dbReference type="GO" id="GO:0000329">
    <property type="term" value="C:fungal-type vacuole membrane"/>
    <property type="evidence" value="ECO:0007669"/>
    <property type="project" value="TreeGrafter"/>
</dbReference>
<feature type="compositionally biased region" description="Basic and acidic residues" evidence="4">
    <location>
        <begin position="115"/>
        <end position="129"/>
    </location>
</feature>
<dbReference type="GO" id="GO:0006661">
    <property type="term" value="P:phosphatidylinositol biosynthetic process"/>
    <property type="evidence" value="ECO:0007669"/>
    <property type="project" value="InterPro"/>
</dbReference>
<sequence length="173" mass="19221">MCRAQDLRLQLLEPEKFPHLYKCLYGLLMLLPQSSAFAALKNRLNAVSSIGYLHIAPKVSTYDRPNRLKSREDSIIRWNELLEKFRTVQERARRAQRHSGDVDDGRSSLGVADLRLGDGLETKGPKEARNPSGPPVPIKDPLPPAVPPAVKRSGLGMRQIRNLGGAVRGKRPG</sequence>
<dbReference type="PANTHER" id="PTHR16023:SF0">
    <property type="entry name" value="PROTEIN VAC14 HOMOLOG"/>
    <property type="match status" value="1"/>
</dbReference>
<evidence type="ECO:0000313" key="7">
    <source>
        <dbReference type="Proteomes" id="UP001055115"/>
    </source>
</evidence>
<dbReference type="GO" id="GO:0070772">
    <property type="term" value="C:PAS complex"/>
    <property type="evidence" value="ECO:0007669"/>
    <property type="project" value="InterPro"/>
</dbReference>
<evidence type="ECO:0000313" key="6">
    <source>
        <dbReference type="EMBL" id="GKT39912.1"/>
    </source>
</evidence>
<dbReference type="InterPro" id="IPR026825">
    <property type="entry name" value="Vac14"/>
</dbReference>
<dbReference type="EMBL" id="BQXU01000001">
    <property type="protein sequence ID" value="GKT39912.1"/>
    <property type="molecule type" value="Genomic_DNA"/>
</dbReference>
<accession>A0AA37L8Q7</accession>
<keyword evidence="3" id="KW-0472">Membrane</keyword>
<keyword evidence="7" id="KW-1185">Reference proteome</keyword>
<gene>
    <name evidence="6" type="ORF">ColSpa_00093</name>
</gene>
<feature type="compositionally biased region" description="Pro residues" evidence="4">
    <location>
        <begin position="132"/>
        <end position="147"/>
    </location>
</feature>
<protein>
    <submittedName>
        <fullName evidence="6">Protein VAC14</fullName>
    </submittedName>
</protein>
<keyword evidence="2" id="KW-0677">Repeat</keyword>
<dbReference type="InterPro" id="IPR021841">
    <property type="entry name" value="VAC14_Fig4p-bd"/>
</dbReference>
<dbReference type="RefSeq" id="XP_049122262.1">
    <property type="nucleotide sequence ID" value="XM_049266305.1"/>
</dbReference>
<proteinExistence type="predicted"/>
<dbReference type="Pfam" id="PF11916">
    <property type="entry name" value="Vac14_Fig4_bd"/>
    <property type="match status" value="1"/>
</dbReference>
<feature type="compositionally biased region" description="Basic and acidic residues" evidence="4">
    <location>
        <begin position="93"/>
        <end position="106"/>
    </location>
</feature>
<dbReference type="AlphaFoldDB" id="A0AA37L8Q7"/>
<dbReference type="GO" id="GO:0010008">
    <property type="term" value="C:endosome membrane"/>
    <property type="evidence" value="ECO:0007669"/>
    <property type="project" value="TreeGrafter"/>
</dbReference>
<dbReference type="GeneID" id="73320895"/>
<dbReference type="PANTHER" id="PTHR16023">
    <property type="entry name" value="TAX1 BINDING PROTEIN-RELATED"/>
    <property type="match status" value="1"/>
</dbReference>
<name>A0AA37L8Q7_9PEZI</name>
<organism evidence="6 7">
    <name type="scientific">Colletotrichum spaethianum</name>
    <dbReference type="NCBI Taxonomy" id="700344"/>
    <lineage>
        <taxon>Eukaryota</taxon>
        <taxon>Fungi</taxon>
        <taxon>Dikarya</taxon>
        <taxon>Ascomycota</taxon>
        <taxon>Pezizomycotina</taxon>
        <taxon>Sordariomycetes</taxon>
        <taxon>Hypocreomycetidae</taxon>
        <taxon>Glomerellales</taxon>
        <taxon>Glomerellaceae</taxon>
        <taxon>Colletotrichum</taxon>
        <taxon>Colletotrichum spaethianum species complex</taxon>
    </lineage>
</organism>